<dbReference type="EMBL" id="CAJJDM010000119">
    <property type="protein sequence ID" value="CAD8101841.1"/>
    <property type="molecule type" value="Genomic_DNA"/>
</dbReference>
<reference evidence="1" key="1">
    <citation type="submission" date="2021-01" db="EMBL/GenBank/DDBJ databases">
        <authorList>
            <consortium name="Genoscope - CEA"/>
            <person name="William W."/>
        </authorList>
    </citation>
    <scope>NUCLEOTIDE SEQUENCE</scope>
</reference>
<accession>A0A8S1PG66</accession>
<protein>
    <submittedName>
        <fullName evidence="1">Uncharacterized protein</fullName>
    </submittedName>
</protein>
<dbReference type="Proteomes" id="UP000688137">
    <property type="component" value="Unassembled WGS sequence"/>
</dbReference>
<evidence type="ECO:0000313" key="1">
    <source>
        <dbReference type="EMBL" id="CAD8101841.1"/>
    </source>
</evidence>
<organism evidence="1 2">
    <name type="scientific">Paramecium primaurelia</name>
    <dbReference type="NCBI Taxonomy" id="5886"/>
    <lineage>
        <taxon>Eukaryota</taxon>
        <taxon>Sar</taxon>
        <taxon>Alveolata</taxon>
        <taxon>Ciliophora</taxon>
        <taxon>Intramacronucleata</taxon>
        <taxon>Oligohymenophorea</taxon>
        <taxon>Peniculida</taxon>
        <taxon>Parameciidae</taxon>
        <taxon>Paramecium</taxon>
    </lineage>
</organism>
<evidence type="ECO:0000313" key="2">
    <source>
        <dbReference type="Proteomes" id="UP000688137"/>
    </source>
</evidence>
<name>A0A8S1PG66_PARPR</name>
<keyword evidence="2" id="KW-1185">Reference proteome</keyword>
<proteinExistence type="predicted"/>
<comment type="caution">
    <text evidence="1">The sequence shown here is derived from an EMBL/GenBank/DDBJ whole genome shotgun (WGS) entry which is preliminary data.</text>
</comment>
<gene>
    <name evidence="1" type="ORF">PPRIM_AZ9-3.1.T1160162</name>
</gene>
<sequence>MLIAIIIKKAYCQSQHNQYSQNSFLEDPFMSQQDPYKVNYQQDQRNDKYVHFTFHQYTNLLD</sequence>
<dbReference type="AlphaFoldDB" id="A0A8S1PG66"/>